<dbReference type="Gene3D" id="3.40.50.720">
    <property type="entry name" value="NAD(P)-binding Rossmann-like Domain"/>
    <property type="match status" value="2"/>
</dbReference>
<keyword evidence="1" id="KW-0560">Oxidoreductase</keyword>
<dbReference type="InterPro" id="IPR036291">
    <property type="entry name" value="NAD(P)-bd_dom_sf"/>
</dbReference>
<evidence type="ECO:0000313" key="2">
    <source>
        <dbReference type="EMBL" id="KAB7497999.1"/>
    </source>
</evidence>
<proteinExistence type="predicted"/>
<dbReference type="GO" id="GO:0016491">
    <property type="term" value="F:oxidoreductase activity"/>
    <property type="evidence" value="ECO:0007669"/>
    <property type="project" value="UniProtKB-KW"/>
</dbReference>
<dbReference type="EMBL" id="SEYY01019680">
    <property type="protein sequence ID" value="KAB7497999.1"/>
    <property type="molecule type" value="Genomic_DNA"/>
</dbReference>
<dbReference type="PANTHER" id="PTHR43157:SF31">
    <property type="entry name" value="PHOSPHATIDYLINOSITOL-GLYCAN BIOSYNTHESIS CLASS F PROTEIN"/>
    <property type="match status" value="1"/>
</dbReference>
<dbReference type="SUPFAM" id="SSF51735">
    <property type="entry name" value="NAD(P)-binding Rossmann-fold domains"/>
    <property type="match status" value="1"/>
</dbReference>
<dbReference type="OrthoDB" id="191139at2759"/>
<keyword evidence="3" id="KW-1185">Reference proteome</keyword>
<sequence>MIFLLGSAAGVILALFAFGIYYRKSSGVCLCKDRLDGKTVILTESTKGTSKVVAIDLASRGGKVVLACKDVNNGEALKDEIILRTRNENLEVCHLDFSDLYSEKTSYEEELTNEGFEMTIVQIILVHFFLRIFLLSKMLSTGKCRIINVSSVAHKFFHLNLDDVHFKKRRYNVWASFCQASLCSLLFTKELFRRLVGKGVTANTLHTGLVSEEVLTEKSIFSSFFNAIGSVIFKTPYLGAQSIIHLAVSEKLDRVTGEYFIDCKIDEPSKKALDPRLARQLWEFTEEEIGLRRDQKNTMNNF</sequence>
<evidence type="ECO:0000256" key="1">
    <source>
        <dbReference type="ARBA" id="ARBA00023002"/>
    </source>
</evidence>
<comment type="caution">
    <text evidence="2">The sequence shown here is derived from an EMBL/GenBank/DDBJ whole genome shotgun (WGS) entry which is preliminary data.</text>
</comment>
<evidence type="ECO:0000313" key="3">
    <source>
        <dbReference type="Proteomes" id="UP000326759"/>
    </source>
</evidence>
<evidence type="ECO:0008006" key="4">
    <source>
        <dbReference type="Google" id="ProtNLM"/>
    </source>
</evidence>
<gene>
    <name evidence="2" type="ORF">Anas_00090</name>
</gene>
<accession>A0A5N5SWD3</accession>
<organism evidence="2 3">
    <name type="scientific">Armadillidium nasatum</name>
    <dbReference type="NCBI Taxonomy" id="96803"/>
    <lineage>
        <taxon>Eukaryota</taxon>
        <taxon>Metazoa</taxon>
        <taxon>Ecdysozoa</taxon>
        <taxon>Arthropoda</taxon>
        <taxon>Crustacea</taxon>
        <taxon>Multicrustacea</taxon>
        <taxon>Malacostraca</taxon>
        <taxon>Eumalacostraca</taxon>
        <taxon>Peracarida</taxon>
        <taxon>Isopoda</taxon>
        <taxon>Oniscidea</taxon>
        <taxon>Crinocheta</taxon>
        <taxon>Armadillidiidae</taxon>
        <taxon>Armadillidium</taxon>
    </lineage>
</organism>
<dbReference type="PANTHER" id="PTHR43157">
    <property type="entry name" value="PHOSPHATIDYLINOSITOL-GLYCAN BIOSYNTHESIS CLASS F PROTEIN-RELATED"/>
    <property type="match status" value="1"/>
</dbReference>
<name>A0A5N5SWD3_9CRUS</name>
<dbReference type="AlphaFoldDB" id="A0A5N5SWD3"/>
<reference evidence="2 3" key="1">
    <citation type="journal article" date="2019" name="PLoS Biol.">
        <title>Sex chromosomes control vertical transmission of feminizing Wolbachia symbionts in an isopod.</title>
        <authorList>
            <person name="Becking T."/>
            <person name="Chebbi M.A."/>
            <person name="Giraud I."/>
            <person name="Moumen B."/>
            <person name="Laverre T."/>
            <person name="Caubet Y."/>
            <person name="Peccoud J."/>
            <person name="Gilbert C."/>
            <person name="Cordaux R."/>
        </authorList>
    </citation>
    <scope>NUCLEOTIDE SEQUENCE [LARGE SCALE GENOMIC DNA]</scope>
    <source>
        <strain evidence="2">ANa2</strain>
        <tissue evidence="2">Whole body excluding digestive tract and cuticle</tissue>
    </source>
</reference>
<protein>
    <recommendedName>
        <fullName evidence="4">Retinol dehydrogenase 13</fullName>
    </recommendedName>
</protein>
<dbReference type="Proteomes" id="UP000326759">
    <property type="component" value="Unassembled WGS sequence"/>
</dbReference>